<dbReference type="Proteomes" id="UP000265180">
    <property type="component" value="Chromosome 4"/>
</dbReference>
<organism evidence="1 2">
    <name type="scientific">Oryzias latipes</name>
    <name type="common">Japanese rice fish</name>
    <name type="synonym">Japanese killifish</name>
    <dbReference type="NCBI Taxonomy" id="8090"/>
    <lineage>
        <taxon>Eukaryota</taxon>
        <taxon>Metazoa</taxon>
        <taxon>Chordata</taxon>
        <taxon>Craniata</taxon>
        <taxon>Vertebrata</taxon>
        <taxon>Euteleostomi</taxon>
        <taxon>Actinopterygii</taxon>
        <taxon>Neopterygii</taxon>
        <taxon>Teleostei</taxon>
        <taxon>Neoteleostei</taxon>
        <taxon>Acanthomorphata</taxon>
        <taxon>Ovalentaria</taxon>
        <taxon>Atherinomorphae</taxon>
        <taxon>Beloniformes</taxon>
        <taxon>Adrianichthyidae</taxon>
        <taxon>Oryziinae</taxon>
        <taxon>Oryzias</taxon>
    </lineage>
</organism>
<evidence type="ECO:0000313" key="1">
    <source>
        <dbReference type="Ensembl" id="ENSORLP00020028226.1"/>
    </source>
</evidence>
<sequence length="120" mass="13911">MSFLDRRGFLQPFLTPGHLPKVLASLCVQMCSHLPWKWGVAHMHIWDQLNQRLDNCTPPPSDLEELYVALVEEVARSMRCCSQAVIAIPKWPHFLLRSLIVTHIYFFFFSSKVLNVCVNE</sequence>
<evidence type="ECO:0000313" key="2">
    <source>
        <dbReference type="Proteomes" id="UP000265180"/>
    </source>
</evidence>
<reference evidence="1 2" key="2">
    <citation type="submission" date="2017-04" db="EMBL/GenBank/DDBJ databases">
        <title>CpG methylation of centromeres and impact of large insertions on vertebrate speciation.</title>
        <authorList>
            <person name="Ichikawa K."/>
            <person name="Yoshimura J."/>
            <person name="Morishita S."/>
        </authorList>
    </citation>
    <scope>NUCLEOTIDE SEQUENCE</scope>
    <source>
        <strain evidence="1 2">HNI</strain>
    </source>
</reference>
<reference key="1">
    <citation type="journal article" date="2007" name="Nature">
        <title>The medaka draft genome and insights into vertebrate genome evolution.</title>
        <authorList>
            <person name="Kasahara M."/>
            <person name="Naruse K."/>
            <person name="Sasaki S."/>
            <person name="Nakatani Y."/>
            <person name="Qu W."/>
            <person name="Ahsan B."/>
            <person name="Yamada T."/>
            <person name="Nagayasu Y."/>
            <person name="Doi K."/>
            <person name="Kasai Y."/>
            <person name="Jindo T."/>
            <person name="Kobayashi D."/>
            <person name="Shimada A."/>
            <person name="Toyoda A."/>
            <person name="Kuroki Y."/>
            <person name="Fujiyama A."/>
            <person name="Sasaki T."/>
            <person name="Shimizu A."/>
            <person name="Asakawa S."/>
            <person name="Shimizu N."/>
            <person name="Hashimoto S."/>
            <person name="Yang J."/>
            <person name="Lee Y."/>
            <person name="Matsushima K."/>
            <person name="Sugano S."/>
            <person name="Sakaizumi M."/>
            <person name="Narita T."/>
            <person name="Ohishi K."/>
            <person name="Haga S."/>
            <person name="Ohta F."/>
            <person name="Nomoto H."/>
            <person name="Nogata K."/>
            <person name="Morishita T."/>
            <person name="Endo T."/>
            <person name="Shin-I T."/>
            <person name="Takeda H."/>
            <person name="Morishita S."/>
            <person name="Kohara Y."/>
        </authorList>
    </citation>
    <scope>NUCLEOTIDE SEQUENCE [LARGE SCALE GENOMIC DNA]</scope>
    <source>
        <strain>Hd-rR</strain>
    </source>
</reference>
<dbReference type="Ensembl" id="ENSORLT00020017370.1">
    <property type="protein sequence ID" value="ENSORLP00020028226.1"/>
    <property type="gene ID" value="ENSORLG00020011573.1"/>
</dbReference>
<proteinExistence type="predicted"/>
<name>A0A3P9M623_ORYLA</name>
<accession>A0A3P9M623</accession>
<protein>
    <submittedName>
        <fullName evidence="1">Uncharacterized protein</fullName>
    </submittedName>
</protein>
<reference evidence="1" key="3">
    <citation type="submission" date="2025-08" db="UniProtKB">
        <authorList>
            <consortium name="Ensembl"/>
        </authorList>
    </citation>
    <scope>IDENTIFICATION</scope>
    <source>
        <strain evidence="1">HNI</strain>
    </source>
</reference>
<dbReference type="AlphaFoldDB" id="A0A3P9M623"/>
<reference evidence="1" key="4">
    <citation type="submission" date="2025-09" db="UniProtKB">
        <authorList>
            <consortium name="Ensembl"/>
        </authorList>
    </citation>
    <scope>IDENTIFICATION</scope>
    <source>
        <strain evidence="1">HNI</strain>
    </source>
</reference>